<gene>
    <name evidence="3" type="ORF">CHS0354_041376</name>
</gene>
<dbReference type="Proteomes" id="UP001195483">
    <property type="component" value="Unassembled WGS sequence"/>
</dbReference>
<dbReference type="AlphaFoldDB" id="A0AAE0WAN3"/>
<reference evidence="3" key="2">
    <citation type="journal article" date="2021" name="Genome Biol. Evol.">
        <title>Developing a high-quality reference genome for a parasitic bivalve with doubly uniparental inheritance (Bivalvia: Unionida).</title>
        <authorList>
            <person name="Smith C.H."/>
        </authorList>
    </citation>
    <scope>NUCLEOTIDE SEQUENCE</scope>
    <source>
        <strain evidence="3">CHS0354</strain>
        <tissue evidence="3">Mantle</tissue>
    </source>
</reference>
<keyword evidence="2" id="KW-0732">Signal</keyword>
<evidence type="ECO:0000313" key="3">
    <source>
        <dbReference type="EMBL" id="KAK3606435.1"/>
    </source>
</evidence>
<protein>
    <submittedName>
        <fullName evidence="3">Uncharacterized protein</fullName>
    </submittedName>
</protein>
<reference evidence="3" key="1">
    <citation type="journal article" date="2021" name="Genome Biol. Evol.">
        <title>A High-Quality Reference Genome for a Parasitic Bivalve with Doubly Uniparental Inheritance (Bivalvia: Unionida).</title>
        <authorList>
            <person name="Smith C.H."/>
        </authorList>
    </citation>
    <scope>NUCLEOTIDE SEQUENCE</scope>
    <source>
        <strain evidence="3">CHS0354</strain>
    </source>
</reference>
<keyword evidence="4" id="KW-1185">Reference proteome</keyword>
<proteinExistence type="predicted"/>
<reference evidence="3" key="3">
    <citation type="submission" date="2023-05" db="EMBL/GenBank/DDBJ databases">
        <authorList>
            <person name="Smith C.H."/>
        </authorList>
    </citation>
    <scope>NUCLEOTIDE SEQUENCE</scope>
    <source>
        <strain evidence="3">CHS0354</strain>
        <tissue evidence="3">Mantle</tissue>
    </source>
</reference>
<feature type="region of interest" description="Disordered" evidence="1">
    <location>
        <begin position="491"/>
        <end position="510"/>
    </location>
</feature>
<feature type="chain" id="PRO_5042127962" evidence="2">
    <location>
        <begin position="17"/>
        <end position="510"/>
    </location>
</feature>
<evidence type="ECO:0000256" key="1">
    <source>
        <dbReference type="SAM" id="MobiDB-lite"/>
    </source>
</evidence>
<comment type="caution">
    <text evidence="3">The sequence shown here is derived from an EMBL/GenBank/DDBJ whole genome shotgun (WGS) entry which is preliminary data.</text>
</comment>
<organism evidence="3 4">
    <name type="scientific">Potamilus streckersoni</name>
    <dbReference type="NCBI Taxonomy" id="2493646"/>
    <lineage>
        <taxon>Eukaryota</taxon>
        <taxon>Metazoa</taxon>
        <taxon>Spiralia</taxon>
        <taxon>Lophotrochozoa</taxon>
        <taxon>Mollusca</taxon>
        <taxon>Bivalvia</taxon>
        <taxon>Autobranchia</taxon>
        <taxon>Heteroconchia</taxon>
        <taxon>Palaeoheterodonta</taxon>
        <taxon>Unionida</taxon>
        <taxon>Unionoidea</taxon>
        <taxon>Unionidae</taxon>
        <taxon>Ambleminae</taxon>
        <taxon>Lampsilini</taxon>
        <taxon>Potamilus</taxon>
    </lineage>
</organism>
<name>A0AAE0WAN3_9BIVA</name>
<dbReference type="EMBL" id="JAEAOA010002346">
    <property type="protein sequence ID" value="KAK3606435.1"/>
    <property type="molecule type" value="Genomic_DNA"/>
</dbReference>
<feature type="signal peptide" evidence="2">
    <location>
        <begin position="1"/>
        <end position="16"/>
    </location>
</feature>
<evidence type="ECO:0000313" key="4">
    <source>
        <dbReference type="Proteomes" id="UP001195483"/>
    </source>
</evidence>
<evidence type="ECO:0000256" key="2">
    <source>
        <dbReference type="SAM" id="SignalP"/>
    </source>
</evidence>
<sequence>MKIVIVLLGLACMACAQDFSNLLAGMPMPPIPAGMKLEDLKDALTNLPPAMKERLDSMAKSFGMSMNDVKQALDNPPEQLKQLFEQNSAKATGTSNGSGKKGQTFEIPQMPDMRDMLGMLGIPPDASPEEIEQFAMEKAKEMGFDLSNPEKMMKTMQDQLKNIMPGVKLDELMQNPQKALQATLKGMGIPTDNPKAMKKLVKDSMEQLGIDDIDTDNMEEVVGKLKKKVLEMLDIDENENPEVMKEKVKKHLVEEMREMGIDVKEDDDMATVQKKLTSSIATELKNMGIEVESDDPKAMTTAIKKKLNEMGIKFDNMKELQNQLMGIVMHHAQSAFMNMMMPPPSEEHKGSNIPPKMPQNMMPPRTMPQNMMPPQFMPHIEYPNLNLEIEVNVEQPEHHMEEERHARPIPAVRPASLPAAKEVSTDSYLHFGDDENIMNHIMKVRSGLRSGSMSEDAVEEMLDDLVHYRLKNTMLQEKLDRIEGMNHAIRKDPEMHHGGNSRMLSAILNK</sequence>
<accession>A0AAE0WAN3</accession>